<dbReference type="Pfam" id="PF02397">
    <property type="entry name" value="Bac_transf"/>
    <property type="match status" value="1"/>
</dbReference>
<name>A0ABX0J5R3_9BACL</name>
<dbReference type="RefSeq" id="WP_166147310.1">
    <property type="nucleotide sequence ID" value="NZ_JAAOIW010000002.1"/>
</dbReference>
<evidence type="ECO:0000259" key="3">
    <source>
        <dbReference type="Pfam" id="PF02397"/>
    </source>
</evidence>
<dbReference type="PANTHER" id="PTHR30576">
    <property type="entry name" value="COLANIC BIOSYNTHESIS UDP-GLUCOSE LIPID CARRIER TRANSFERASE"/>
    <property type="match status" value="1"/>
</dbReference>
<organism evidence="4 5">
    <name type="scientific">Paenibacillus agricola</name>
    <dbReference type="NCBI Taxonomy" id="2716264"/>
    <lineage>
        <taxon>Bacteria</taxon>
        <taxon>Bacillati</taxon>
        <taxon>Bacillota</taxon>
        <taxon>Bacilli</taxon>
        <taxon>Bacillales</taxon>
        <taxon>Paenibacillaceae</taxon>
        <taxon>Paenibacillus</taxon>
    </lineage>
</organism>
<evidence type="ECO:0000313" key="5">
    <source>
        <dbReference type="Proteomes" id="UP001165962"/>
    </source>
</evidence>
<keyword evidence="4" id="KW-0808">Transferase</keyword>
<dbReference type="EMBL" id="JAAOIW010000002">
    <property type="protein sequence ID" value="NHN29394.1"/>
    <property type="molecule type" value="Genomic_DNA"/>
</dbReference>
<dbReference type="Proteomes" id="UP001165962">
    <property type="component" value="Unassembled WGS sequence"/>
</dbReference>
<comment type="similarity">
    <text evidence="1">Belongs to the bacterial sugar transferase family.</text>
</comment>
<evidence type="ECO:0000313" key="4">
    <source>
        <dbReference type="EMBL" id="NHN29394.1"/>
    </source>
</evidence>
<proteinExistence type="inferred from homology"/>
<sequence length="201" mass="23168">MKKTYLFTKRSFDLVFSLLGLLALLPVFLVVIGWIKLDSRGPTFFKQQRIGKGQKPFTILKFRTMVVGAEKLGKQITVGQDARITKSGRLLRKYKIDELPQLINVLCGQMSFVGPRPEVPYYVNYYNEQQKEVLSIRPGITDWASIKYSDENALLSSAEHPEQLYIERIMPDKLNMNLLYLQNASLKKDVEIIVQTLHKIM</sequence>
<keyword evidence="2" id="KW-0812">Transmembrane</keyword>
<dbReference type="GO" id="GO:0016740">
    <property type="term" value="F:transferase activity"/>
    <property type="evidence" value="ECO:0007669"/>
    <property type="project" value="UniProtKB-KW"/>
</dbReference>
<evidence type="ECO:0000256" key="1">
    <source>
        <dbReference type="ARBA" id="ARBA00006464"/>
    </source>
</evidence>
<feature type="domain" description="Bacterial sugar transferase" evidence="3">
    <location>
        <begin position="9"/>
        <end position="200"/>
    </location>
</feature>
<dbReference type="PANTHER" id="PTHR30576:SF20">
    <property type="entry name" value="QUINOVOSAMINEPHOSPHOTRANSFERAE-RELATED"/>
    <property type="match status" value="1"/>
</dbReference>
<keyword evidence="5" id="KW-1185">Reference proteome</keyword>
<protein>
    <submittedName>
        <fullName evidence="4">Sugar transferase</fullName>
    </submittedName>
</protein>
<reference evidence="4" key="1">
    <citation type="submission" date="2020-03" db="EMBL/GenBank/DDBJ databases">
        <title>Draft sequencing of Paenibacilllus sp. S3N08.</title>
        <authorList>
            <person name="Kim D.-U."/>
        </authorList>
    </citation>
    <scope>NUCLEOTIDE SEQUENCE</scope>
    <source>
        <strain evidence="4">S3N08</strain>
    </source>
</reference>
<keyword evidence="2" id="KW-1133">Transmembrane helix</keyword>
<dbReference type="InterPro" id="IPR003362">
    <property type="entry name" value="Bact_transf"/>
</dbReference>
<keyword evidence="2" id="KW-0472">Membrane</keyword>
<feature type="transmembrane region" description="Helical" evidence="2">
    <location>
        <begin position="12"/>
        <end position="35"/>
    </location>
</feature>
<comment type="caution">
    <text evidence="4">The sequence shown here is derived from an EMBL/GenBank/DDBJ whole genome shotgun (WGS) entry which is preliminary data.</text>
</comment>
<evidence type="ECO:0000256" key="2">
    <source>
        <dbReference type="SAM" id="Phobius"/>
    </source>
</evidence>
<gene>
    <name evidence="4" type="ORF">G9U52_06065</name>
</gene>
<accession>A0ABX0J5R3</accession>